<proteinExistence type="predicted"/>
<name>A0A3M0L438_HIRRU</name>
<evidence type="ECO:0000313" key="1">
    <source>
        <dbReference type="EMBL" id="RMC14067.1"/>
    </source>
</evidence>
<dbReference type="AlphaFoldDB" id="A0A3M0L438"/>
<gene>
    <name evidence="1" type="ORF">DUI87_09155</name>
</gene>
<evidence type="ECO:0000313" key="2">
    <source>
        <dbReference type="Proteomes" id="UP000269221"/>
    </source>
</evidence>
<protein>
    <submittedName>
        <fullName evidence="1">Uncharacterized protein</fullName>
    </submittedName>
</protein>
<keyword evidence="2" id="KW-1185">Reference proteome</keyword>
<comment type="caution">
    <text evidence="1">The sequence shown here is derived from an EMBL/GenBank/DDBJ whole genome shotgun (WGS) entry which is preliminary data.</text>
</comment>
<dbReference type="EMBL" id="QRBI01000105">
    <property type="protein sequence ID" value="RMC14067.1"/>
    <property type="molecule type" value="Genomic_DNA"/>
</dbReference>
<organism evidence="1 2">
    <name type="scientific">Hirundo rustica rustica</name>
    <dbReference type="NCBI Taxonomy" id="333673"/>
    <lineage>
        <taxon>Eukaryota</taxon>
        <taxon>Metazoa</taxon>
        <taxon>Chordata</taxon>
        <taxon>Craniata</taxon>
        <taxon>Vertebrata</taxon>
        <taxon>Euteleostomi</taxon>
        <taxon>Archelosauria</taxon>
        <taxon>Archosauria</taxon>
        <taxon>Dinosauria</taxon>
        <taxon>Saurischia</taxon>
        <taxon>Theropoda</taxon>
        <taxon>Coelurosauria</taxon>
        <taxon>Aves</taxon>
        <taxon>Neognathae</taxon>
        <taxon>Neoaves</taxon>
        <taxon>Telluraves</taxon>
        <taxon>Australaves</taxon>
        <taxon>Passeriformes</taxon>
        <taxon>Sylvioidea</taxon>
        <taxon>Hirundinidae</taxon>
        <taxon>Hirundo</taxon>
    </lineage>
</organism>
<reference evidence="1 2" key="1">
    <citation type="submission" date="2018-07" db="EMBL/GenBank/DDBJ databases">
        <title>A high quality draft genome assembly of the barn swallow (H. rustica rustica).</title>
        <authorList>
            <person name="Formenti G."/>
            <person name="Chiara M."/>
            <person name="Poveda L."/>
            <person name="Francoijs K.-J."/>
            <person name="Bonisoli-Alquati A."/>
            <person name="Canova L."/>
            <person name="Gianfranceschi L."/>
            <person name="Horner D.S."/>
            <person name="Saino N."/>
        </authorList>
    </citation>
    <scope>NUCLEOTIDE SEQUENCE [LARGE SCALE GENOMIC DNA]</scope>
    <source>
        <strain evidence="1">Chelidonia</strain>
        <tissue evidence="1">Blood</tissue>
    </source>
</reference>
<sequence length="77" mass="8884">MEIHGGAEIHLQPLEDPLLEQLDAQKSKILAGPMDPREKEHVVEQDCWQELVTTWEAPTLEQFVNSCSLWKGFRLEN</sequence>
<accession>A0A3M0L438</accession>
<dbReference type="Proteomes" id="UP000269221">
    <property type="component" value="Unassembled WGS sequence"/>
</dbReference>